<name>A0A839ZXB4_9CAUL</name>
<dbReference type="AlphaFoldDB" id="A0A839ZXB4"/>
<organism evidence="1 2">
    <name type="scientific">Phenylobacterium haematophilum</name>
    <dbReference type="NCBI Taxonomy" id="98513"/>
    <lineage>
        <taxon>Bacteria</taxon>
        <taxon>Pseudomonadati</taxon>
        <taxon>Pseudomonadota</taxon>
        <taxon>Alphaproteobacteria</taxon>
        <taxon>Caulobacterales</taxon>
        <taxon>Caulobacteraceae</taxon>
        <taxon>Phenylobacterium</taxon>
    </lineage>
</organism>
<proteinExistence type="predicted"/>
<reference evidence="1 2" key="1">
    <citation type="submission" date="2020-08" db="EMBL/GenBank/DDBJ databases">
        <title>Genomic Encyclopedia of Type Strains, Phase IV (KMG-IV): sequencing the most valuable type-strain genomes for metagenomic binning, comparative biology and taxonomic classification.</title>
        <authorList>
            <person name="Goeker M."/>
        </authorList>
    </citation>
    <scope>NUCLEOTIDE SEQUENCE [LARGE SCALE GENOMIC DNA]</scope>
    <source>
        <strain evidence="1 2">DSM 21793</strain>
    </source>
</reference>
<comment type="caution">
    <text evidence="1">The sequence shown here is derived from an EMBL/GenBank/DDBJ whole genome shotgun (WGS) entry which is preliminary data.</text>
</comment>
<dbReference type="Proteomes" id="UP000530564">
    <property type="component" value="Unassembled WGS sequence"/>
</dbReference>
<gene>
    <name evidence="1" type="ORF">GGQ61_000627</name>
</gene>
<accession>A0A839ZXB4</accession>
<protein>
    <submittedName>
        <fullName evidence="1">Uncharacterized protein</fullName>
    </submittedName>
</protein>
<keyword evidence="2" id="KW-1185">Reference proteome</keyword>
<sequence>MIESPAADATSTGVIKTADARGRIVAELPLKRGYYVAADTPCAQASNATVVLLRREGLGGSQDFCEFKKIEQTASSTYRVTQSCGDLRGGGEETSIVTYELLGDAGFKSKTEFGWEHSARRCEQSSMPADWRENDISDVIG</sequence>
<evidence type="ECO:0000313" key="1">
    <source>
        <dbReference type="EMBL" id="MBB3889930.1"/>
    </source>
</evidence>
<dbReference type="EMBL" id="JACIDK010000001">
    <property type="protein sequence ID" value="MBB3889930.1"/>
    <property type="molecule type" value="Genomic_DNA"/>
</dbReference>
<evidence type="ECO:0000313" key="2">
    <source>
        <dbReference type="Proteomes" id="UP000530564"/>
    </source>
</evidence>
<dbReference type="RefSeq" id="WP_183769847.1">
    <property type="nucleotide sequence ID" value="NZ_JACIDK010000001.1"/>
</dbReference>